<sequence>MGKKSYKNSEVGNESFDSLNNMEIISRLPSPIPTQQRTILHLRSTKVITKPILINVIECNEASPPITLNNGPNTDAKDGLLEGCLTGILPCKKGES</sequence>
<organism evidence="1 2">
    <name type="scientific">Caerostris extrusa</name>
    <name type="common">Bark spider</name>
    <name type="synonym">Caerostris bankana</name>
    <dbReference type="NCBI Taxonomy" id="172846"/>
    <lineage>
        <taxon>Eukaryota</taxon>
        <taxon>Metazoa</taxon>
        <taxon>Ecdysozoa</taxon>
        <taxon>Arthropoda</taxon>
        <taxon>Chelicerata</taxon>
        <taxon>Arachnida</taxon>
        <taxon>Araneae</taxon>
        <taxon>Araneomorphae</taxon>
        <taxon>Entelegynae</taxon>
        <taxon>Araneoidea</taxon>
        <taxon>Araneidae</taxon>
        <taxon>Caerostris</taxon>
    </lineage>
</organism>
<gene>
    <name evidence="1" type="ORF">CEXT_582111</name>
</gene>
<reference evidence="1 2" key="1">
    <citation type="submission" date="2021-06" db="EMBL/GenBank/DDBJ databases">
        <title>Caerostris extrusa draft genome.</title>
        <authorList>
            <person name="Kono N."/>
            <person name="Arakawa K."/>
        </authorList>
    </citation>
    <scope>NUCLEOTIDE SEQUENCE [LARGE SCALE GENOMIC DNA]</scope>
</reference>
<dbReference type="AlphaFoldDB" id="A0AAV4MIZ3"/>
<accession>A0AAV4MIZ3</accession>
<evidence type="ECO:0000313" key="1">
    <source>
        <dbReference type="EMBL" id="GIX71944.1"/>
    </source>
</evidence>
<proteinExistence type="predicted"/>
<comment type="caution">
    <text evidence="1">The sequence shown here is derived from an EMBL/GenBank/DDBJ whole genome shotgun (WGS) entry which is preliminary data.</text>
</comment>
<name>A0AAV4MIZ3_CAEEX</name>
<dbReference type="Proteomes" id="UP001054945">
    <property type="component" value="Unassembled WGS sequence"/>
</dbReference>
<keyword evidence="2" id="KW-1185">Reference proteome</keyword>
<dbReference type="EMBL" id="BPLR01002268">
    <property type="protein sequence ID" value="GIX71944.1"/>
    <property type="molecule type" value="Genomic_DNA"/>
</dbReference>
<evidence type="ECO:0000313" key="2">
    <source>
        <dbReference type="Proteomes" id="UP001054945"/>
    </source>
</evidence>
<protein>
    <submittedName>
        <fullName evidence="1">Uncharacterized protein</fullName>
    </submittedName>
</protein>